<keyword evidence="4 8" id="KW-0812">Transmembrane</keyword>
<feature type="transmembrane region" description="Helical" evidence="8">
    <location>
        <begin position="52"/>
        <end position="76"/>
    </location>
</feature>
<dbReference type="InterPro" id="IPR049278">
    <property type="entry name" value="MS_channel_C"/>
</dbReference>
<dbReference type="SUPFAM" id="SSF82689">
    <property type="entry name" value="Mechanosensitive channel protein MscS (YggB), C-terminal domain"/>
    <property type="match status" value="1"/>
</dbReference>
<dbReference type="Gene3D" id="3.30.70.100">
    <property type="match status" value="1"/>
</dbReference>
<feature type="region of interest" description="Disordered" evidence="7">
    <location>
        <begin position="1"/>
        <end position="26"/>
    </location>
</feature>
<evidence type="ECO:0000259" key="9">
    <source>
        <dbReference type="Pfam" id="PF00924"/>
    </source>
</evidence>
<keyword evidence="6 8" id="KW-0472">Membrane</keyword>
<comment type="subcellular location">
    <subcellularLocation>
        <location evidence="1">Cell membrane</location>
        <topology evidence="1">Multi-pass membrane protein</topology>
    </subcellularLocation>
</comment>
<organism evidence="11 12">
    <name type="scientific">Halomarina salina</name>
    <dbReference type="NCBI Taxonomy" id="1872699"/>
    <lineage>
        <taxon>Archaea</taxon>
        <taxon>Methanobacteriati</taxon>
        <taxon>Methanobacteriota</taxon>
        <taxon>Stenosarchaea group</taxon>
        <taxon>Halobacteria</taxon>
        <taxon>Halobacteriales</taxon>
        <taxon>Natronomonadaceae</taxon>
        <taxon>Halomarina</taxon>
    </lineage>
</organism>
<keyword evidence="3" id="KW-1003">Cell membrane</keyword>
<evidence type="ECO:0000256" key="3">
    <source>
        <dbReference type="ARBA" id="ARBA00022475"/>
    </source>
</evidence>
<dbReference type="GO" id="GO:0005886">
    <property type="term" value="C:plasma membrane"/>
    <property type="evidence" value="ECO:0007669"/>
    <property type="project" value="UniProtKB-SubCell"/>
</dbReference>
<feature type="domain" description="Mechanosensitive ion channel MscS C-terminal" evidence="10">
    <location>
        <begin position="218"/>
        <end position="305"/>
    </location>
</feature>
<feature type="transmembrane region" description="Helical" evidence="8">
    <location>
        <begin position="97"/>
        <end position="120"/>
    </location>
</feature>
<dbReference type="InterPro" id="IPR011066">
    <property type="entry name" value="MscS_channel_C_sf"/>
</dbReference>
<evidence type="ECO:0000256" key="2">
    <source>
        <dbReference type="ARBA" id="ARBA00008017"/>
    </source>
</evidence>
<dbReference type="InterPro" id="IPR010920">
    <property type="entry name" value="LSM_dom_sf"/>
</dbReference>
<reference evidence="11 12" key="1">
    <citation type="journal article" date="2019" name="Int. J. Syst. Evol. Microbiol.">
        <title>The Global Catalogue of Microorganisms (GCM) 10K type strain sequencing project: providing services to taxonomists for standard genome sequencing and annotation.</title>
        <authorList>
            <consortium name="The Broad Institute Genomics Platform"/>
            <consortium name="The Broad Institute Genome Sequencing Center for Infectious Disease"/>
            <person name="Wu L."/>
            <person name="Ma J."/>
        </authorList>
    </citation>
    <scope>NUCLEOTIDE SEQUENCE [LARGE SCALE GENOMIC DNA]</scope>
    <source>
        <strain evidence="11 12">CGMCC 1.12543</strain>
    </source>
</reference>
<evidence type="ECO:0000256" key="8">
    <source>
        <dbReference type="SAM" id="Phobius"/>
    </source>
</evidence>
<proteinExistence type="inferred from homology"/>
<sequence>MSGLWTVQSGNESENGTTTDGDVSQVFQPDEVGPVGRALREWGVPPGYAEPLGAIVTFLVLLALFYGAVRVVVVPVADRAFAARGLKRNARRPLLRLVRVVTLAVAAAVAFAVAGYGGLLSGLTTIGAAATLAVGFALKDLLANFVAGVFIYADRPFRIGDWIEWPASGDLPNAGVVTDITFRVTRVQTFDNELLTIPNSKLTNDVVMNPTARGKLRVNFEFGIGYEDDIDQATRIIVEEAERHPDVLDLPEPMVTLSENPLADSYVGLVARFWIENPNRGKYLRVRSEFVKAVKQRFDAADIDIPYPQLDVSGSIETRGPRRR</sequence>
<evidence type="ECO:0000313" key="12">
    <source>
        <dbReference type="Proteomes" id="UP001596099"/>
    </source>
</evidence>
<evidence type="ECO:0000256" key="1">
    <source>
        <dbReference type="ARBA" id="ARBA00004651"/>
    </source>
</evidence>
<feature type="transmembrane region" description="Helical" evidence="8">
    <location>
        <begin position="126"/>
        <end position="153"/>
    </location>
</feature>
<dbReference type="AlphaFoldDB" id="A0ABD5RU46"/>
<evidence type="ECO:0000259" key="10">
    <source>
        <dbReference type="Pfam" id="PF21082"/>
    </source>
</evidence>
<evidence type="ECO:0000256" key="6">
    <source>
        <dbReference type="ARBA" id="ARBA00023136"/>
    </source>
</evidence>
<dbReference type="InterPro" id="IPR006685">
    <property type="entry name" value="MscS_channel_2nd"/>
</dbReference>
<keyword evidence="5 8" id="KW-1133">Transmembrane helix</keyword>
<dbReference type="EMBL" id="JBHSQH010000008">
    <property type="protein sequence ID" value="MFC5973883.1"/>
    <property type="molecule type" value="Genomic_DNA"/>
</dbReference>
<evidence type="ECO:0000256" key="7">
    <source>
        <dbReference type="SAM" id="MobiDB-lite"/>
    </source>
</evidence>
<gene>
    <name evidence="11" type="ORF">ACFPYI_21375</name>
</gene>
<comment type="similarity">
    <text evidence="2">Belongs to the MscS (TC 1.A.23) family.</text>
</comment>
<protein>
    <submittedName>
        <fullName evidence="11">Mechanosensitive ion channel family protein</fullName>
    </submittedName>
</protein>
<feature type="domain" description="Mechanosensitive ion channel MscS" evidence="9">
    <location>
        <begin position="140"/>
        <end position="211"/>
    </location>
</feature>
<comment type="caution">
    <text evidence="11">The sequence shown here is derived from an EMBL/GenBank/DDBJ whole genome shotgun (WGS) entry which is preliminary data.</text>
</comment>
<dbReference type="Gene3D" id="2.30.30.60">
    <property type="match status" value="1"/>
</dbReference>
<dbReference type="SUPFAM" id="SSF50182">
    <property type="entry name" value="Sm-like ribonucleoproteins"/>
    <property type="match status" value="1"/>
</dbReference>
<dbReference type="Pfam" id="PF21082">
    <property type="entry name" value="MS_channel_3rd"/>
    <property type="match status" value="1"/>
</dbReference>
<evidence type="ECO:0000256" key="4">
    <source>
        <dbReference type="ARBA" id="ARBA00022692"/>
    </source>
</evidence>
<dbReference type="InterPro" id="IPR045275">
    <property type="entry name" value="MscS_archaea/bacteria_type"/>
</dbReference>
<dbReference type="Proteomes" id="UP001596099">
    <property type="component" value="Unassembled WGS sequence"/>
</dbReference>
<dbReference type="PANTHER" id="PTHR30221:SF1">
    <property type="entry name" value="SMALL-CONDUCTANCE MECHANOSENSITIVE CHANNEL"/>
    <property type="match status" value="1"/>
</dbReference>
<dbReference type="Pfam" id="PF00924">
    <property type="entry name" value="MS_channel_2nd"/>
    <property type="match status" value="1"/>
</dbReference>
<dbReference type="PANTHER" id="PTHR30221">
    <property type="entry name" value="SMALL-CONDUCTANCE MECHANOSENSITIVE CHANNEL"/>
    <property type="match status" value="1"/>
</dbReference>
<dbReference type="RefSeq" id="WP_247421680.1">
    <property type="nucleotide sequence ID" value="NZ_JALLGW010000006.1"/>
</dbReference>
<keyword evidence="12" id="KW-1185">Reference proteome</keyword>
<accession>A0ABD5RU46</accession>
<evidence type="ECO:0000313" key="11">
    <source>
        <dbReference type="EMBL" id="MFC5973883.1"/>
    </source>
</evidence>
<evidence type="ECO:0000256" key="5">
    <source>
        <dbReference type="ARBA" id="ARBA00022989"/>
    </source>
</evidence>
<dbReference type="InterPro" id="IPR023408">
    <property type="entry name" value="MscS_beta-dom_sf"/>
</dbReference>
<name>A0ABD5RU46_9EURY</name>
<dbReference type="Gene3D" id="1.10.287.1260">
    <property type="match status" value="1"/>
</dbReference>